<keyword evidence="6 13" id="KW-0686">Riboflavin biosynthesis</keyword>
<keyword evidence="19" id="KW-1185">Reference proteome</keyword>
<evidence type="ECO:0000256" key="14">
    <source>
        <dbReference type="PIRSR" id="PIRSR006769-1"/>
    </source>
</evidence>
<evidence type="ECO:0000313" key="19">
    <source>
        <dbReference type="Proteomes" id="UP000322165"/>
    </source>
</evidence>
<dbReference type="InterPro" id="IPR016193">
    <property type="entry name" value="Cytidine_deaminase-like"/>
</dbReference>
<dbReference type="GO" id="GO:0008703">
    <property type="term" value="F:5-amino-6-(5-phosphoribosylamino)uracil reductase activity"/>
    <property type="evidence" value="ECO:0007669"/>
    <property type="project" value="UniProtKB-EC"/>
</dbReference>
<comment type="catalytic activity">
    <reaction evidence="13">
        <text>5-amino-6-(5-phospho-D-ribitylamino)uracil + NADP(+) = 5-amino-6-(5-phospho-D-ribosylamino)uracil + NADPH + H(+)</text>
        <dbReference type="Rhea" id="RHEA:17845"/>
        <dbReference type="ChEBI" id="CHEBI:15378"/>
        <dbReference type="ChEBI" id="CHEBI:57783"/>
        <dbReference type="ChEBI" id="CHEBI:58349"/>
        <dbReference type="ChEBI" id="CHEBI:58421"/>
        <dbReference type="ChEBI" id="CHEBI:58453"/>
        <dbReference type="EC" id="1.1.1.193"/>
    </reaction>
</comment>
<dbReference type="PIRSF" id="PIRSF006769">
    <property type="entry name" value="RibD"/>
    <property type="match status" value="1"/>
</dbReference>
<dbReference type="EMBL" id="VUOD01000004">
    <property type="protein sequence ID" value="KAA2284970.1"/>
    <property type="molecule type" value="Genomic_DNA"/>
</dbReference>
<feature type="binding site" evidence="15">
    <location>
        <position position="159"/>
    </location>
    <ligand>
        <name>NADP(+)</name>
        <dbReference type="ChEBI" id="CHEBI:58349"/>
    </ligand>
</feature>
<evidence type="ECO:0000256" key="8">
    <source>
        <dbReference type="ARBA" id="ARBA00022801"/>
    </source>
</evidence>
<keyword evidence="8 13" id="KW-0378">Hydrolase</keyword>
<evidence type="ECO:0000256" key="12">
    <source>
        <dbReference type="ARBA" id="ARBA00023268"/>
    </source>
</evidence>
<evidence type="ECO:0000256" key="7">
    <source>
        <dbReference type="ARBA" id="ARBA00022723"/>
    </source>
</evidence>
<feature type="binding site" evidence="16">
    <location>
        <position position="55"/>
    </location>
    <ligand>
        <name>Zn(2+)</name>
        <dbReference type="ChEBI" id="CHEBI:29105"/>
        <note>catalytic</note>
    </ligand>
</feature>
<dbReference type="InterPro" id="IPR002734">
    <property type="entry name" value="RibDG_C"/>
</dbReference>
<dbReference type="PROSITE" id="PS00903">
    <property type="entry name" value="CYT_DCMP_DEAMINASES_1"/>
    <property type="match status" value="1"/>
</dbReference>
<proteinExistence type="inferred from homology"/>
<dbReference type="GO" id="GO:0009231">
    <property type="term" value="P:riboflavin biosynthetic process"/>
    <property type="evidence" value="ECO:0007669"/>
    <property type="project" value="UniProtKB-UniPathway"/>
</dbReference>
<evidence type="ECO:0000256" key="10">
    <source>
        <dbReference type="ARBA" id="ARBA00022857"/>
    </source>
</evidence>
<feature type="binding site" evidence="15">
    <location>
        <begin position="297"/>
        <end position="303"/>
    </location>
    <ligand>
        <name>NADP(+)</name>
        <dbReference type="ChEBI" id="CHEBI:58349"/>
    </ligand>
</feature>
<comment type="similarity">
    <text evidence="4 13">In the N-terminal section; belongs to the cytidine and deoxycytidylate deaminase family.</text>
</comment>
<name>A0A5B2ZCM3_9GAMM</name>
<comment type="caution">
    <text evidence="18">The sequence shown here is derived from an EMBL/GenBank/DDBJ whole genome shotgun (WGS) entry which is preliminary data.</text>
</comment>
<comment type="similarity">
    <text evidence="5 13">In the C-terminal section; belongs to the HTP reductase family.</text>
</comment>
<evidence type="ECO:0000256" key="15">
    <source>
        <dbReference type="PIRSR" id="PIRSR006769-2"/>
    </source>
</evidence>
<dbReference type="Pfam" id="PF00383">
    <property type="entry name" value="dCMP_cyt_deam_1"/>
    <property type="match status" value="1"/>
</dbReference>
<reference evidence="18 19" key="1">
    <citation type="submission" date="2019-09" db="EMBL/GenBank/DDBJ databases">
        <title>Arenimonas chukotkensis sp. nov., a bacterium isolated from Chukotka hot spring, Arctic region, Russia.</title>
        <authorList>
            <person name="Zayulina K.S."/>
            <person name="Prokofeva M.I."/>
            <person name="Elcheninov A.G."/>
            <person name="Novikov A."/>
            <person name="Kochetkova T.V."/>
            <person name="Kublanov I.V."/>
        </authorList>
    </citation>
    <scope>NUCLEOTIDE SEQUENCE [LARGE SCALE GENOMIC DNA]</scope>
    <source>
        <strain evidence="18 19">3729k</strain>
    </source>
</reference>
<evidence type="ECO:0000259" key="17">
    <source>
        <dbReference type="PROSITE" id="PS51747"/>
    </source>
</evidence>
<keyword evidence="9 13" id="KW-0862">Zinc</keyword>
<keyword evidence="10 13" id="KW-0521">NADP</keyword>
<comment type="catalytic activity">
    <reaction evidence="13">
        <text>2,5-diamino-6-hydroxy-4-(5-phosphoribosylamino)-pyrimidine + H2O + H(+) = 5-amino-6-(5-phospho-D-ribosylamino)uracil + NH4(+)</text>
        <dbReference type="Rhea" id="RHEA:21868"/>
        <dbReference type="ChEBI" id="CHEBI:15377"/>
        <dbReference type="ChEBI" id="CHEBI:15378"/>
        <dbReference type="ChEBI" id="CHEBI:28938"/>
        <dbReference type="ChEBI" id="CHEBI:58453"/>
        <dbReference type="ChEBI" id="CHEBI:58614"/>
        <dbReference type="EC" id="3.5.4.26"/>
    </reaction>
</comment>
<feature type="binding site" evidence="15">
    <location>
        <position position="175"/>
    </location>
    <ligand>
        <name>NADP(+)</name>
        <dbReference type="ChEBI" id="CHEBI:58349"/>
    </ligand>
</feature>
<gene>
    <name evidence="18" type="primary">ribD</name>
    <name evidence="18" type="ORF">F0415_06895</name>
</gene>
<dbReference type="GO" id="GO:0008270">
    <property type="term" value="F:zinc ion binding"/>
    <property type="evidence" value="ECO:0007669"/>
    <property type="project" value="InterPro"/>
</dbReference>
<comment type="cofactor">
    <cofactor evidence="13 16">
        <name>Zn(2+)</name>
        <dbReference type="ChEBI" id="CHEBI:29105"/>
    </cofactor>
    <text evidence="13 16">Binds 1 zinc ion.</text>
</comment>
<feature type="binding site" evidence="15">
    <location>
        <position position="295"/>
    </location>
    <ligand>
        <name>substrate</name>
    </ligand>
</feature>
<dbReference type="Proteomes" id="UP000322165">
    <property type="component" value="Unassembled WGS sequence"/>
</dbReference>
<feature type="binding site" evidence="15">
    <location>
        <position position="212"/>
    </location>
    <ligand>
        <name>substrate</name>
    </ligand>
</feature>
<dbReference type="InterPro" id="IPR024072">
    <property type="entry name" value="DHFR-like_dom_sf"/>
</dbReference>
<evidence type="ECO:0000256" key="13">
    <source>
        <dbReference type="PIRNR" id="PIRNR006769"/>
    </source>
</evidence>
<dbReference type="InterPro" id="IPR004794">
    <property type="entry name" value="Eubact_RibD"/>
</dbReference>
<keyword evidence="11 13" id="KW-0560">Oxidoreductase</keyword>
<dbReference type="GO" id="GO:0008835">
    <property type="term" value="F:diaminohydroxyphosphoribosylaminopyrimidine deaminase activity"/>
    <property type="evidence" value="ECO:0007669"/>
    <property type="project" value="UniProtKB-EC"/>
</dbReference>
<dbReference type="Gene3D" id="3.40.140.10">
    <property type="entry name" value="Cytidine Deaminase, domain 2"/>
    <property type="match status" value="1"/>
</dbReference>
<evidence type="ECO:0000256" key="9">
    <source>
        <dbReference type="ARBA" id="ARBA00022833"/>
    </source>
</evidence>
<dbReference type="PANTHER" id="PTHR38011">
    <property type="entry name" value="DIHYDROFOLATE REDUCTASE FAMILY PROTEIN (AFU_ORTHOLOGUE AFUA_8G06820)"/>
    <property type="match status" value="1"/>
</dbReference>
<evidence type="ECO:0000256" key="11">
    <source>
        <dbReference type="ARBA" id="ARBA00023002"/>
    </source>
</evidence>
<comment type="pathway">
    <text evidence="2 13">Cofactor biosynthesis; riboflavin biosynthesis; 5-amino-6-(D-ribitylamino)uracil from GTP: step 2/4.</text>
</comment>
<evidence type="ECO:0000256" key="16">
    <source>
        <dbReference type="PIRSR" id="PIRSR006769-3"/>
    </source>
</evidence>
<evidence type="ECO:0000256" key="5">
    <source>
        <dbReference type="ARBA" id="ARBA00007417"/>
    </source>
</evidence>
<dbReference type="InterPro" id="IPR011549">
    <property type="entry name" value="RibD_C"/>
</dbReference>
<comment type="function">
    <text evidence="1 13">Converts 2,5-diamino-6-(ribosylamino)-4(3h)-pyrimidinone 5'-phosphate into 5-amino-6-(ribosylamino)-2,4(1h,3h)-pyrimidinedione 5'-phosphate.</text>
</comment>
<dbReference type="PROSITE" id="PS51747">
    <property type="entry name" value="CYT_DCMP_DEAMINASES_2"/>
    <property type="match status" value="1"/>
</dbReference>
<dbReference type="SUPFAM" id="SSF53597">
    <property type="entry name" value="Dihydrofolate reductase-like"/>
    <property type="match status" value="1"/>
</dbReference>
<accession>A0A5B2ZCM3</accession>
<dbReference type="NCBIfam" id="TIGR00227">
    <property type="entry name" value="ribD_Cterm"/>
    <property type="match status" value="1"/>
</dbReference>
<dbReference type="InterPro" id="IPR002125">
    <property type="entry name" value="CMP_dCMP_dom"/>
</dbReference>
<feature type="binding site" evidence="16">
    <location>
        <position position="80"/>
    </location>
    <ligand>
        <name>Zn(2+)</name>
        <dbReference type="ChEBI" id="CHEBI:29105"/>
        <note>catalytic</note>
    </ligand>
</feature>
<dbReference type="InterPro" id="IPR050765">
    <property type="entry name" value="Riboflavin_Biosynth_HTPR"/>
</dbReference>
<feature type="active site" description="Proton donor" evidence="14">
    <location>
        <position position="57"/>
    </location>
</feature>
<reference evidence="18 19" key="2">
    <citation type="submission" date="2019-09" db="EMBL/GenBank/DDBJ databases">
        <authorList>
            <person name="Mazur A."/>
        </authorList>
    </citation>
    <scope>NUCLEOTIDE SEQUENCE [LARGE SCALE GENOMIC DNA]</scope>
    <source>
        <strain evidence="18 19">3729k</strain>
    </source>
</reference>
<dbReference type="FunFam" id="3.40.140.10:FF:000025">
    <property type="entry name" value="Riboflavin biosynthesis protein RibD"/>
    <property type="match status" value="1"/>
</dbReference>
<dbReference type="Gene3D" id="3.40.430.10">
    <property type="entry name" value="Dihydrofolate Reductase, subunit A"/>
    <property type="match status" value="1"/>
</dbReference>
<dbReference type="EC" id="1.1.1.193" evidence="13"/>
<feature type="binding site" evidence="16">
    <location>
        <position position="89"/>
    </location>
    <ligand>
        <name>Zn(2+)</name>
        <dbReference type="ChEBI" id="CHEBI:29105"/>
        <note>catalytic</note>
    </ligand>
</feature>
<feature type="binding site" evidence="15">
    <location>
        <position position="173"/>
    </location>
    <ligand>
        <name>substrate</name>
    </ligand>
</feature>
<dbReference type="AlphaFoldDB" id="A0A5B2ZCM3"/>
<dbReference type="PANTHER" id="PTHR38011:SF7">
    <property type="entry name" value="2,5-DIAMINO-6-RIBOSYLAMINO-4(3H)-PYRIMIDINONE 5'-PHOSPHATE REDUCTASE"/>
    <property type="match status" value="1"/>
</dbReference>
<evidence type="ECO:0000256" key="3">
    <source>
        <dbReference type="ARBA" id="ARBA00004910"/>
    </source>
</evidence>
<feature type="binding site" evidence="15">
    <location>
        <position position="209"/>
    </location>
    <ligand>
        <name>substrate</name>
    </ligand>
</feature>
<dbReference type="Pfam" id="PF01872">
    <property type="entry name" value="RibD_C"/>
    <property type="match status" value="1"/>
</dbReference>
<dbReference type="SUPFAM" id="SSF53927">
    <property type="entry name" value="Cytidine deaminase-like"/>
    <property type="match status" value="1"/>
</dbReference>
<feature type="binding site" evidence="15">
    <location>
        <position position="201"/>
    </location>
    <ligand>
        <name>NADP(+)</name>
        <dbReference type="ChEBI" id="CHEBI:58349"/>
    </ligand>
</feature>
<dbReference type="CDD" id="cd01284">
    <property type="entry name" value="Riboflavin_deaminase-reductase"/>
    <property type="match status" value="1"/>
</dbReference>
<evidence type="ECO:0000256" key="6">
    <source>
        <dbReference type="ARBA" id="ARBA00022619"/>
    </source>
</evidence>
<dbReference type="RefSeq" id="WP_149860469.1">
    <property type="nucleotide sequence ID" value="NZ_VUOD01000004.1"/>
</dbReference>
<protein>
    <recommendedName>
        <fullName evidence="13">Riboflavin biosynthesis protein RibD</fullName>
    </recommendedName>
    <domain>
        <recommendedName>
            <fullName evidence="13">Diaminohydroxyphosphoribosylaminopyrimidine deaminase</fullName>
            <shortName evidence="13">DRAP deaminase</shortName>
            <ecNumber evidence="13">3.5.4.26</ecNumber>
        </recommendedName>
        <alternativeName>
            <fullName evidence="13">Riboflavin-specific deaminase</fullName>
        </alternativeName>
    </domain>
    <domain>
        <recommendedName>
            <fullName evidence="13">5-amino-6-(5-phosphoribosylamino)uracil reductase</fullName>
            <ecNumber evidence="13">1.1.1.193</ecNumber>
        </recommendedName>
        <alternativeName>
            <fullName evidence="13">HTP reductase</fullName>
        </alternativeName>
    </domain>
</protein>
<feature type="binding site" evidence="15">
    <location>
        <position position="205"/>
    </location>
    <ligand>
        <name>NADP(+)</name>
        <dbReference type="ChEBI" id="CHEBI:58349"/>
    </ligand>
</feature>
<feature type="binding site" evidence="15">
    <location>
        <position position="189"/>
    </location>
    <ligand>
        <name>substrate</name>
    </ligand>
</feature>
<evidence type="ECO:0000256" key="4">
    <source>
        <dbReference type="ARBA" id="ARBA00005259"/>
    </source>
</evidence>
<dbReference type="NCBIfam" id="TIGR00326">
    <property type="entry name" value="eubact_ribD"/>
    <property type="match status" value="1"/>
</dbReference>
<sequence>MSRFTASDHAHMARALQLAERGAFTTKPNPMVGCVIADGARVLGEGWHVRAGEPHAEVHALAAAGAAARGATAYVTLEPCAHHGRTPPCADALVAAGVTRVVAACRDPFHQVSGQGFAKLEAAGITVEHGLMETQARQLNRGFFSRVQRGRPWLRVKLAMSLDGRTALASGESRWISSAASRADVMRWRARAGAVLTGIGTVLADDPRLTVRFEDDTPFVPPLRVVLDERGRLPRKAGLLTDNAAPTLAVHGEDIVPDYGDEVQAFAVRREGGGLDLHAALSQLAQRGVNEVQVEAGATLSGAFLKAGLVDELLLYVAPVLLGERGRPLFAGLDPACMEQRLGLRLVEIRQIGPDLRLLLVP</sequence>
<organism evidence="18 19">
    <name type="scientific">Arenimonas fontis</name>
    <dbReference type="NCBI Taxonomy" id="2608255"/>
    <lineage>
        <taxon>Bacteria</taxon>
        <taxon>Pseudomonadati</taxon>
        <taxon>Pseudomonadota</taxon>
        <taxon>Gammaproteobacteria</taxon>
        <taxon>Lysobacterales</taxon>
        <taxon>Lysobacteraceae</taxon>
        <taxon>Arenimonas</taxon>
    </lineage>
</organism>
<comment type="pathway">
    <text evidence="3 13">Cofactor biosynthesis; riboflavin biosynthesis; 5-amino-6-(D-ribitylamino)uracil from GTP: step 3/4.</text>
</comment>
<keyword evidence="7 13" id="KW-0479">Metal-binding</keyword>
<evidence type="ECO:0000256" key="1">
    <source>
        <dbReference type="ARBA" id="ARBA00002151"/>
    </source>
</evidence>
<dbReference type="UniPathway" id="UPA00275">
    <property type="reaction ID" value="UER00401"/>
</dbReference>
<feature type="domain" description="CMP/dCMP-type deaminase" evidence="17">
    <location>
        <begin position="6"/>
        <end position="128"/>
    </location>
</feature>
<evidence type="ECO:0000313" key="18">
    <source>
        <dbReference type="EMBL" id="KAA2284970.1"/>
    </source>
</evidence>
<evidence type="ECO:0000256" key="2">
    <source>
        <dbReference type="ARBA" id="ARBA00004882"/>
    </source>
</evidence>
<dbReference type="EC" id="3.5.4.26" evidence="13"/>
<dbReference type="InterPro" id="IPR016192">
    <property type="entry name" value="APOBEC/CMP_deaminase_Zn-bd"/>
</dbReference>
<keyword evidence="12" id="KW-0511">Multifunctional enzyme</keyword>
<dbReference type="GO" id="GO:0050661">
    <property type="term" value="F:NADP binding"/>
    <property type="evidence" value="ECO:0007669"/>
    <property type="project" value="InterPro"/>
</dbReference>